<reference evidence="2 3" key="1">
    <citation type="journal article" date="2024" name="G3 (Bethesda)">
        <title>Genome assembly of Hibiscus sabdariffa L. provides insights into metabolisms of medicinal natural products.</title>
        <authorList>
            <person name="Kim T."/>
        </authorList>
    </citation>
    <scope>NUCLEOTIDE SEQUENCE [LARGE SCALE GENOMIC DNA]</scope>
    <source>
        <strain evidence="2">TK-2024</strain>
        <tissue evidence="2">Old leaves</tissue>
    </source>
</reference>
<proteinExistence type="predicted"/>
<accession>A0ABR2PDZ9</accession>
<name>A0ABR2PDZ9_9ROSI</name>
<organism evidence="2 3">
    <name type="scientific">Hibiscus sabdariffa</name>
    <name type="common">roselle</name>
    <dbReference type="NCBI Taxonomy" id="183260"/>
    <lineage>
        <taxon>Eukaryota</taxon>
        <taxon>Viridiplantae</taxon>
        <taxon>Streptophyta</taxon>
        <taxon>Embryophyta</taxon>
        <taxon>Tracheophyta</taxon>
        <taxon>Spermatophyta</taxon>
        <taxon>Magnoliopsida</taxon>
        <taxon>eudicotyledons</taxon>
        <taxon>Gunneridae</taxon>
        <taxon>Pentapetalae</taxon>
        <taxon>rosids</taxon>
        <taxon>malvids</taxon>
        <taxon>Malvales</taxon>
        <taxon>Malvaceae</taxon>
        <taxon>Malvoideae</taxon>
        <taxon>Hibiscus</taxon>
    </lineage>
</organism>
<feature type="region of interest" description="Disordered" evidence="1">
    <location>
        <begin position="1"/>
        <end position="35"/>
    </location>
</feature>
<comment type="caution">
    <text evidence="2">The sequence shown here is derived from an EMBL/GenBank/DDBJ whole genome shotgun (WGS) entry which is preliminary data.</text>
</comment>
<dbReference type="Proteomes" id="UP001396334">
    <property type="component" value="Unassembled WGS sequence"/>
</dbReference>
<keyword evidence="3" id="KW-1185">Reference proteome</keyword>
<evidence type="ECO:0000256" key="1">
    <source>
        <dbReference type="SAM" id="MobiDB-lite"/>
    </source>
</evidence>
<gene>
    <name evidence="2" type="ORF">V6N11_010064</name>
</gene>
<evidence type="ECO:0000313" key="3">
    <source>
        <dbReference type="Proteomes" id="UP001396334"/>
    </source>
</evidence>
<sequence>MLERHGSPISNEKQPVTKRGRCEVESELTDVVEEEHMDAEFDTTMGDTENHNFLIDGQVHAKSPREESEQIENGDGTTKLSLWIPLWARQGREDSNHIQTMANCGKKPVVTLDNEQNYSILPQQHGEEIIELDVDTGDEQTATARAQTSKDRNVRVLPASIRNGSPKVQTITPVALKGTQRQGIKTKKKDDRGPIKPTLTANVFALISDLDRAKDADIARKMDVIQQNGEVQWRENSAYEQPRSSHGRN</sequence>
<dbReference type="EMBL" id="JBBPBN010000063">
    <property type="protein sequence ID" value="KAK8986508.1"/>
    <property type="molecule type" value="Genomic_DNA"/>
</dbReference>
<feature type="compositionally biased region" description="Acidic residues" evidence="1">
    <location>
        <begin position="25"/>
        <end position="35"/>
    </location>
</feature>
<protein>
    <submittedName>
        <fullName evidence="2">Uncharacterized protein</fullName>
    </submittedName>
</protein>
<evidence type="ECO:0000313" key="2">
    <source>
        <dbReference type="EMBL" id="KAK8986508.1"/>
    </source>
</evidence>